<feature type="compositionally biased region" description="Basic and acidic residues" evidence="1">
    <location>
        <begin position="81"/>
        <end position="101"/>
    </location>
</feature>
<dbReference type="STRING" id="1220554.GCA_001552135_02545"/>
<evidence type="ECO:0000313" key="2">
    <source>
        <dbReference type="EMBL" id="TYB48764.1"/>
    </source>
</evidence>
<dbReference type="AlphaFoldDB" id="A0A5D0NX76"/>
<gene>
    <name evidence="2" type="ORF">FXF69_06225</name>
</gene>
<accession>A0A5D0NX76</accession>
<reference evidence="2 3" key="1">
    <citation type="submission" date="2019-08" db="EMBL/GenBank/DDBJ databases">
        <title>Actinomadura sp. nov. CYP1-5 isolated from mountain soil.</title>
        <authorList>
            <person name="Songsumanus A."/>
            <person name="Kuncharoen N."/>
            <person name="Kudo T."/>
            <person name="Yuki M."/>
            <person name="Igarashi Y."/>
            <person name="Tanasupawat S."/>
        </authorList>
    </citation>
    <scope>NUCLEOTIDE SEQUENCE [LARGE SCALE GENOMIC DNA]</scope>
    <source>
        <strain evidence="2 3">JCM 14158</strain>
    </source>
</reference>
<proteinExistence type="predicted"/>
<feature type="region of interest" description="Disordered" evidence="1">
    <location>
        <begin position="44"/>
        <end position="101"/>
    </location>
</feature>
<keyword evidence="3" id="KW-1185">Reference proteome</keyword>
<sequence length="130" mass="14184">MTKPRHRTQFPPAALEYRRLVEQAPPLSPEQQAIIRAAFVKPRLGPVRDGADVKDGGMQPPLPRRQPAPGRHTGDQQEAAMDDRPTEPDGARGRGAQERRARLLGLDAAQKVDVGAKLQDEVLGVSAEDL</sequence>
<dbReference type="RefSeq" id="WP_067889682.1">
    <property type="nucleotide sequence ID" value="NZ_VSFG01000001.1"/>
</dbReference>
<dbReference type="Proteomes" id="UP000323380">
    <property type="component" value="Unassembled WGS sequence"/>
</dbReference>
<evidence type="ECO:0000313" key="3">
    <source>
        <dbReference type="Proteomes" id="UP000323380"/>
    </source>
</evidence>
<evidence type="ECO:0000256" key="1">
    <source>
        <dbReference type="SAM" id="MobiDB-lite"/>
    </source>
</evidence>
<dbReference type="EMBL" id="VSFG01000001">
    <property type="protein sequence ID" value="TYB48764.1"/>
    <property type="molecule type" value="Genomic_DNA"/>
</dbReference>
<name>A0A5D0NX76_9ACTN</name>
<comment type="caution">
    <text evidence="2">The sequence shown here is derived from an EMBL/GenBank/DDBJ whole genome shotgun (WGS) entry which is preliminary data.</text>
</comment>
<protein>
    <submittedName>
        <fullName evidence="2">Uncharacterized protein</fullName>
    </submittedName>
</protein>
<organism evidence="2 3">
    <name type="scientific">Actinomadura chibensis</name>
    <dbReference type="NCBI Taxonomy" id="392828"/>
    <lineage>
        <taxon>Bacteria</taxon>
        <taxon>Bacillati</taxon>
        <taxon>Actinomycetota</taxon>
        <taxon>Actinomycetes</taxon>
        <taxon>Streptosporangiales</taxon>
        <taxon>Thermomonosporaceae</taxon>
        <taxon>Actinomadura</taxon>
    </lineage>
</organism>